<gene>
    <name evidence="1" type="ORF">TQ39_02605</name>
</gene>
<accession>A0A0D8J3K2</accession>
<dbReference type="EMBL" id="JXXK01000002">
    <property type="protein sequence ID" value="KJF41121.1"/>
    <property type="molecule type" value="Genomic_DNA"/>
</dbReference>
<keyword evidence="2" id="KW-1185">Reference proteome</keyword>
<evidence type="ECO:0000313" key="2">
    <source>
        <dbReference type="Proteomes" id="UP000032483"/>
    </source>
</evidence>
<protein>
    <submittedName>
        <fullName evidence="1">Uncharacterized protein</fullName>
    </submittedName>
</protein>
<name>A0A0D8J3K2_9FIRM</name>
<proteinExistence type="predicted"/>
<organism evidence="1 2">
    <name type="scientific">Ruthenibacterium lactatiformans</name>
    <dbReference type="NCBI Taxonomy" id="1550024"/>
    <lineage>
        <taxon>Bacteria</taxon>
        <taxon>Bacillati</taxon>
        <taxon>Bacillota</taxon>
        <taxon>Clostridia</taxon>
        <taxon>Eubacteriales</taxon>
        <taxon>Oscillospiraceae</taxon>
        <taxon>Ruthenibacterium</taxon>
    </lineage>
</organism>
<evidence type="ECO:0000313" key="1">
    <source>
        <dbReference type="EMBL" id="KJF41121.1"/>
    </source>
</evidence>
<dbReference type="GeneID" id="42855526"/>
<sequence>MKTTMKITLRAFPVKIQDTRTGKTTEDRIVLTKEQLHAADLVGQSSKELITRLYNREGYKVLEIGKAAKQSGELNLEAAYLMCHFMEDGGAEAEL</sequence>
<dbReference type="RefSeq" id="WP_050004451.1">
    <property type="nucleotide sequence ID" value="NZ_DAWBJP010000022.1"/>
</dbReference>
<dbReference type="AlphaFoldDB" id="A0A0D8J3K2"/>
<dbReference type="Proteomes" id="UP000032483">
    <property type="component" value="Unassembled WGS sequence"/>
</dbReference>
<comment type="caution">
    <text evidence="1">The sequence shown here is derived from an EMBL/GenBank/DDBJ whole genome shotgun (WGS) entry which is preliminary data.</text>
</comment>
<reference evidence="1" key="1">
    <citation type="submission" date="2015-02" db="EMBL/GenBank/DDBJ databases">
        <title>A novel member of the family Ruminococcaceae isolated from human feces.</title>
        <authorList>
            <person name="Shkoporov A.N."/>
            <person name="Chaplin A.V."/>
            <person name="Motuzova O.V."/>
            <person name="Kafarskaia L.I."/>
            <person name="Khokhlova E.V."/>
            <person name="Efimov B.A."/>
        </authorList>
    </citation>
    <scope>NUCLEOTIDE SEQUENCE [LARGE SCALE GENOMIC DNA]</scope>
    <source>
        <strain evidence="1">585-1</strain>
    </source>
</reference>